<dbReference type="KEGG" id="tuz:TUZN_0172"/>
<dbReference type="eggNOG" id="arCOG00394">
    <property type="taxonomic scope" value="Archaea"/>
</dbReference>
<protein>
    <submittedName>
        <fullName evidence="1">ATP-NAD/AcoX kinase</fullName>
    </submittedName>
</protein>
<keyword evidence="1" id="KW-0808">Transferase</keyword>
<keyword evidence="1" id="KW-0418">Kinase</keyword>
<dbReference type="EMBL" id="CP002590">
    <property type="protein sequence ID" value="AEA11672.1"/>
    <property type="molecule type" value="Genomic_DNA"/>
</dbReference>
<proteinExistence type="predicted"/>
<dbReference type="STRING" id="999630.TUZN_0172"/>
<dbReference type="InterPro" id="IPR017438">
    <property type="entry name" value="ATP-NAD_kinase_N"/>
</dbReference>
<dbReference type="Gene3D" id="3.40.50.10330">
    <property type="entry name" value="Probable inorganic polyphosphate/atp-NAD kinase, domain 1"/>
    <property type="match status" value="1"/>
</dbReference>
<dbReference type="CDD" id="cd00090">
    <property type="entry name" value="HTH_ARSR"/>
    <property type="match status" value="1"/>
</dbReference>
<dbReference type="InterPro" id="IPR017437">
    <property type="entry name" value="ATP-NAD_kinase_PpnK-typ_C"/>
</dbReference>
<dbReference type="GO" id="GO:0006741">
    <property type="term" value="P:NADP+ biosynthetic process"/>
    <property type="evidence" value="ECO:0007669"/>
    <property type="project" value="TreeGrafter"/>
</dbReference>
<keyword evidence="2" id="KW-1185">Reference proteome</keyword>
<dbReference type="SUPFAM" id="SSF46785">
    <property type="entry name" value="Winged helix' DNA-binding domain"/>
    <property type="match status" value="1"/>
</dbReference>
<dbReference type="SUPFAM" id="SSF111331">
    <property type="entry name" value="NAD kinase/diacylglycerol kinase-like"/>
    <property type="match status" value="1"/>
</dbReference>
<reference key="2">
    <citation type="submission" date="2011-03" db="EMBL/GenBank/DDBJ databases">
        <title>Complete genome sequence of the thermoacidophilic crenarchaeon Thermoproteus uzoniensis 768-20.</title>
        <authorList>
            <person name="Mardanov A.V."/>
            <person name="Gumerov V.M."/>
            <person name="Beletsky A.V."/>
            <person name="Prokofeva M.I."/>
            <person name="Bonch-Osmolovskaya E.A."/>
            <person name="Ravin N.V."/>
            <person name="Skryabin K.G."/>
        </authorList>
    </citation>
    <scope>NUCLEOTIDE SEQUENCE</scope>
    <source>
        <strain>768-20</strain>
    </source>
</reference>
<evidence type="ECO:0000313" key="2">
    <source>
        <dbReference type="Proteomes" id="UP000008138"/>
    </source>
</evidence>
<accession>F2L1K2</accession>
<dbReference type="OrthoDB" id="350804at2157"/>
<dbReference type="InterPro" id="IPR016064">
    <property type="entry name" value="NAD/diacylglycerol_kinase_sf"/>
</dbReference>
<dbReference type="InterPro" id="IPR036390">
    <property type="entry name" value="WH_DNA-bd_sf"/>
</dbReference>
<dbReference type="Pfam" id="PF13412">
    <property type="entry name" value="HTH_24"/>
    <property type="match status" value="1"/>
</dbReference>
<gene>
    <name evidence="1" type="ordered locus">TUZN_0172</name>
</gene>
<dbReference type="Pfam" id="PF20143">
    <property type="entry name" value="NAD_kinase_C"/>
    <property type="match status" value="1"/>
</dbReference>
<dbReference type="InterPro" id="IPR036388">
    <property type="entry name" value="WH-like_DNA-bd_sf"/>
</dbReference>
<dbReference type="GO" id="GO:0003951">
    <property type="term" value="F:NAD+ kinase activity"/>
    <property type="evidence" value="ECO:0007669"/>
    <property type="project" value="InterPro"/>
</dbReference>
<evidence type="ECO:0000313" key="1">
    <source>
        <dbReference type="EMBL" id="AEA11672.1"/>
    </source>
</evidence>
<dbReference type="GO" id="GO:0019674">
    <property type="term" value="P:NAD+ metabolic process"/>
    <property type="evidence" value="ECO:0007669"/>
    <property type="project" value="InterPro"/>
</dbReference>
<dbReference type="GeneID" id="10359721"/>
<dbReference type="AlphaFoldDB" id="F2L1K2"/>
<dbReference type="HOGENOM" id="CLU_008831_0_2_2"/>
<dbReference type="RefSeq" id="WP_013679008.1">
    <property type="nucleotide sequence ID" value="NC_015315.1"/>
</dbReference>
<sequence>MCIDAVRAYSPESEKAAKRLGIRLSDDADFVLVYGADREILEALRGRDEVVVGISPRGVDAELAFASEDLYPLVASRAECTVVKIPRLHAESGGSLVRAVNEVAIFPRRSAALTSYRVSVDGRILFSDVADGVLVSTPLGSSAYARSAGGSVIDLEAEVLEIVPVNSTARRPPYIVPLGKRIEISDVRSRFLPELIADGRVRIPLADGRAVVWAGSTARLLRPVVARKEAEPAGRLSPSMRYVLKTLEERGPLTSRSIAEFTGLPLRTVEYALNALRKAGLVEAKIVGGLRVYSVKP</sequence>
<reference evidence="1 2" key="1">
    <citation type="journal article" date="2011" name="J. Bacteriol.">
        <title>Complete genome sequence of the thermoacidophilic crenarchaeon Thermoproteus uzoniensis 768-20.</title>
        <authorList>
            <person name="Mardanov A.V."/>
            <person name="Gumerov V.M."/>
            <person name="Beletsky A.V."/>
            <person name="Prokofeva M.I."/>
            <person name="Bonch-Osmolovskaya E.A."/>
            <person name="Ravin N.V."/>
            <person name="Skryabin K.G."/>
        </authorList>
    </citation>
    <scope>NUCLEOTIDE SEQUENCE [LARGE SCALE GENOMIC DNA]</scope>
    <source>
        <strain evidence="1 2">768-20</strain>
    </source>
</reference>
<dbReference type="Gene3D" id="2.60.200.30">
    <property type="entry name" value="Probable inorganic polyphosphate/atp-NAD kinase, domain 2"/>
    <property type="match status" value="1"/>
</dbReference>
<dbReference type="PANTHER" id="PTHR20275">
    <property type="entry name" value="NAD KINASE"/>
    <property type="match status" value="1"/>
</dbReference>
<organism evidence="1 2">
    <name type="scientific">Thermoproteus uzoniensis (strain 768-20)</name>
    <dbReference type="NCBI Taxonomy" id="999630"/>
    <lineage>
        <taxon>Archaea</taxon>
        <taxon>Thermoproteota</taxon>
        <taxon>Thermoprotei</taxon>
        <taxon>Thermoproteales</taxon>
        <taxon>Thermoproteaceae</taxon>
        <taxon>Thermoproteus</taxon>
    </lineage>
</organism>
<dbReference type="PANTHER" id="PTHR20275:SF0">
    <property type="entry name" value="NAD KINASE"/>
    <property type="match status" value="1"/>
</dbReference>
<dbReference type="eggNOG" id="arCOG01348">
    <property type="taxonomic scope" value="Archaea"/>
</dbReference>
<dbReference type="Proteomes" id="UP000008138">
    <property type="component" value="Chromosome"/>
</dbReference>
<name>F2L1K2_THEU7</name>
<dbReference type="Gene3D" id="1.10.10.10">
    <property type="entry name" value="Winged helix-like DNA-binding domain superfamily/Winged helix DNA-binding domain"/>
    <property type="match status" value="1"/>
</dbReference>
<dbReference type="InterPro" id="IPR011991">
    <property type="entry name" value="ArsR-like_HTH"/>
</dbReference>